<dbReference type="GO" id="GO:0051117">
    <property type="term" value="F:ATPase binding"/>
    <property type="evidence" value="ECO:0007669"/>
    <property type="project" value="TreeGrafter"/>
</dbReference>
<dbReference type="GO" id="GO:0009368">
    <property type="term" value="C:endopeptidase Clp complex"/>
    <property type="evidence" value="ECO:0007669"/>
    <property type="project" value="TreeGrafter"/>
</dbReference>
<dbReference type="InterPro" id="IPR023562">
    <property type="entry name" value="ClpP/TepA"/>
</dbReference>
<organism evidence="2">
    <name type="scientific">Terrestrivirus sp</name>
    <dbReference type="NCBI Taxonomy" id="2487775"/>
    <lineage>
        <taxon>Viruses</taxon>
        <taxon>Varidnaviria</taxon>
        <taxon>Bamfordvirae</taxon>
        <taxon>Nucleocytoviricota</taxon>
        <taxon>Megaviricetes</taxon>
        <taxon>Imitervirales</taxon>
        <taxon>Mimiviridae</taxon>
        <taxon>Klosneuvirinae</taxon>
    </lineage>
</organism>
<gene>
    <name evidence="2" type="ORF">Terrestrivirus5_141</name>
</gene>
<dbReference type="GO" id="GO:0004252">
    <property type="term" value="F:serine-type endopeptidase activity"/>
    <property type="evidence" value="ECO:0007669"/>
    <property type="project" value="InterPro"/>
</dbReference>
<reference evidence="2" key="1">
    <citation type="submission" date="2018-10" db="EMBL/GenBank/DDBJ databases">
        <title>Hidden diversity of soil giant viruses.</title>
        <authorList>
            <person name="Schulz F."/>
            <person name="Alteio L."/>
            <person name="Goudeau D."/>
            <person name="Ryan E.M."/>
            <person name="Malmstrom R.R."/>
            <person name="Blanchard J."/>
            <person name="Woyke T."/>
        </authorList>
    </citation>
    <scope>NUCLEOTIDE SEQUENCE</scope>
    <source>
        <strain evidence="2">TEV1</strain>
    </source>
</reference>
<evidence type="ECO:0000313" key="2">
    <source>
        <dbReference type="EMBL" id="AYV76319.1"/>
    </source>
</evidence>
<dbReference type="InterPro" id="IPR001907">
    <property type="entry name" value="ClpP"/>
</dbReference>
<dbReference type="GO" id="GO:0006515">
    <property type="term" value="P:protein quality control for misfolded or incompletely synthesized proteins"/>
    <property type="evidence" value="ECO:0007669"/>
    <property type="project" value="TreeGrafter"/>
</dbReference>
<dbReference type="PANTHER" id="PTHR10381:SF11">
    <property type="entry name" value="ATP-DEPENDENT CLP PROTEASE PROTEOLYTIC SUBUNIT, MITOCHONDRIAL"/>
    <property type="match status" value="1"/>
</dbReference>
<dbReference type="EMBL" id="MK071983">
    <property type="protein sequence ID" value="AYV76319.1"/>
    <property type="molecule type" value="Genomic_DNA"/>
</dbReference>
<accession>A0A3G4ZSA2</accession>
<comment type="similarity">
    <text evidence="1">Belongs to the peptidase S14 family.</text>
</comment>
<dbReference type="InterPro" id="IPR029045">
    <property type="entry name" value="ClpP/crotonase-like_dom_sf"/>
</dbReference>
<name>A0A3G4ZSA2_9VIRU</name>
<sequence>MDYDINWGIERNSKRKYDSINDASEEANKQLKHFDLIEPEDLHIYSVGNEIHFSSPITLESIQKIIKEIQKLLHNNTKKSKTEKFTISYTIDSPGGSVLSVLKFVDYINLAKKKYKNVEFVSVITGLAASAGTIMALTAHKRLMTASAYAMVHELSSGNSGKFTFLSSHMDFVNQLHSKLVNIYVDATGKSKDEIEKIMKNETWFSAEEYKRLGFIDEIA</sequence>
<dbReference type="GO" id="GO:0004176">
    <property type="term" value="F:ATP-dependent peptidase activity"/>
    <property type="evidence" value="ECO:0007669"/>
    <property type="project" value="InterPro"/>
</dbReference>
<dbReference type="SUPFAM" id="SSF52096">
    <property type="entry name" value="ClpP/crotonase"/>
    <property type="match status" value="1"/>
</dbReference>
<dbReference type="Pfam" id="PF00574">
    <property type="entry name" value="CLP_protease"/>
    <property type="match status" value="1"/>
</dbReference>
<keyword evidence="2" id="KW-0378">Hydrolase</keyword>
<dbReference type="PANTHER" id="PTHR10381">
    <property type="entry name" value="ATP-DEPENDENT CLP PROTEASE PROTEOLYTIC SUBUNIT"/>
    <property type="match status" value="1"/>
</dbReference>
<dbReference type="PRINTS" id="PR00127">
    <property type="entry name" value="CLPPROTEASEP"/>
</dbReference>
<keyword evidence="2" id="KW-0645">Protease</keyword>
<proteinExistence type="inferred from homology"/>
<protein>
    <submittedName>
        <fullName evidence="2">Clp protease</fullName>
    </submittedName>
</protein>
<evidence type="ECO:0000256" key="1">
    <source>
        <dbReference type="ARBA" id="ARBA00007039"/>
    </source>
</evidence>
<dbReference type="Gene3D" id="3.90.226.10">
    <property type="entry name" value="2-enoyl-CoA Hydratase, Chain A, domain 1"/>
    <property type="match status" value="1"/>
</dbReference>